<gene>
    <name evidence="6" type="ORF">FPV60_13845</name>
</gene>
<dbReference type="SUPFAM" id="SSF46894">
    <property type="entry name" value="C-terminal effector domain of the bipartite response regulators"/>
    <property type="match status" value="1"/>
</dbReference>
<dbReference type="InterPro" id="IPR016032">
    <property type="entry name" value="Sig_transdc_resp-reg_C-effctor"/>
</dbReference>
<dbReference type="PROSITE" id="PS00622">
    <property type="entry name" value="HTH_LUXR_1"/>
    <property type="match status" value="1"/>
</dbReference>
<dbReference type="InterPro" id="IPR001789">
    <property type="entry name" value="Sig_transdc_resp-reg_receiver"/>
</dbReference>
<dbReference type="CDD" id="cd06170">
    <property type="entry name" value="LuxR_C_like"/>
    <property type="match status" value="1"/>
</dbReference>
<accession>A0A558F2D8</accession>
<dbReference type="Gene3D" id="3.40.50.2300">
    <property type="match status" value="1"/>
</dbReference>
<dbReference type="AlphaFoldDB" id="A0A558F2D8"/>
<protein>
    <submittedName>
        <fullName evidence="6">Response regulator transcription factor</fullName>
    </submittedName>
</protein>
<evidence type="ECO:0000256" key="2">
    <source>
        <dbReference type="ARBA" id="ARBA00023125"/>
    </source>
</evidence>
<dbReference type="PROSITE" id="PS50043">
    <property type="entry name" value="HTH_LUXR_2"/>
    <property type="match status" value="1"/>
</dbReference>
<dbReference type="RefSeq" id="WP_111828294.1">
    <property type="nucleotide sequence ID" value="NZ_BKKF01000022.1"/>
</dbReference>
<sequence length="233" mass="26152">MLCKVSIVDDHALFRRGVLDILRQTEEYEIVAEYSSGKAFLAKMQEEYPELLLLDVQMPDESGLNILKEIRKIDQQLKVVVLTASEDDEIVLEAIRSGANGFLPKDTLPEVIVENLREVRKGQTILHGSGVTLLANLLRQHGDIAKPHQATAIEQVEQHPLLAEMTMREQETLLLIAKGLNNKLIARELGISDGTVKVYVKSLLRKLNVHSRLELSVWAHQHLTASSLKLEIS</sequence>
<proteinExistence type="predicted"/>
<keyword evidence="2" id="KW-0238">DNA-binding</keyword>
<feature type="modified residue" description="4-aspartylphosphate" evidence="3">
    <location>
        <position position="55"/>
    </location>
</feature>
<dbReference type="PRINTS" id="PR00038">
    <property type="entry name" value="HTHLUXR"/>
</dbReference>
<dbReference type="GO" id="GO:0000160">
    <property type="term" value="P:phosphorelay signal transduction system"/>
    <property type="evidence" value="ECO:0007669"/>
    <property type="project" value="InterPro"/>
</dbReference>
<evidence type="ECO:0000259" key="4">
    <source>
        <dbReference type="PROSITE" id="PS50043"/>
    </source>
</evidence>
<dbReference type="InterPro" id="IPR039420">
    <property type="entry name" value="WalR-like"/>
</dbReference>
<keyword evidence="1 3" id="KW-0597">Phosphoprotein</keyword>
<dbReference type="GO" id="GO:0003677">
    <property type="term" value="F:DNA binding"/>
    <property type="evidence" value="ECO:0007669"/>
    <property type="project" value="UniProtKB-KW"/>
</dbReference>
<dbReference type="GO" id="GO:0006355">
    <property type="term" value="P:regulation of DNA-templated transcription"/>
    <property type="evidence" value="ECO:0007669"/>
    <property type="project" value="InterPro"/>
</dbReference>
<feature type="domain" description="HTH luxR-type" evidence="4">
    <location>
        <begin position="158"/>
        <end position="223"/>
    </location>
</feature>
<evidence type="ECO:0000259" key="5">
    <source>
        <dbReference type="PROSITE" id="PS50110"/>
    </source>
</evidence>
<dbReference type="PROSITE" id="PS50110">
    <property type="entry name" value="RESPONSE_REGULATORY"/>
    <property type="match status" value="1"/>
</dbReference>
<organism evidence="6 7">
    <name type="scientific">Acinetobacter colistiniresistens</name>
    <dbReference type="NCBI Taxonomy" id="280145"/>
    <lineage>
        <taxon>Bacteria</taxon>
        <taxon>Pseudomonadati</taxon>
        <taxon>Pseudomonadota</taxon>
        <taxon>Gammaproteobacteria</taxon>
        <taxon>Moraxellales</taxon>
        <taxon>Moraxellaceae</taxon>
        <taxon>Acinetobacter</taxon>
    </lineage>
</organism>
<dbReference type="Pfam" id="PF00072">
    <property type="entry name" value="Response_reg"/>
    <property type="match status" value="1"/>
</dbReference>
<dbReference type="Proteomes" id="UP000316981">
    <property type="component" value="Unassembled WGS sequence"/>
</dbReference>
<dbReference type="Pfam" id="PF00196">
    <property type="entry name" value="GerE"/>
    <property type="match status" value="1"/>
</dbReference>
<reference evidence="6 7" key="1">
    <citation type="submission" date="2019-07" db="EMBL/GenBank/DDBJ databases">
        <title>Draft Genome Sequence of the first blaOXA-58-Harboring Acinetobacter colistiniresistens clinical isolate from Brazil.</title>
        <authorList>
            <person name="Favaro L.S."/>
            <person name="Paula-Petroli S.B."/>
            <person name="Moura C.F."/>
            <person name="Tognim M.C.B."/>
            <person name="Venancio E.J."/>
            <person name="Yamada-Ogatta S.F."/>
            <person name="Carrara-Marroni F.E."/>
        </authorList>
    </citation>
    <scope>NUCLEOTIDE SEQUENCE [LARGE SCALE GENOMIC DNA]</scope>
    <source>
        <strain evidence="6 7">DL</strain>
    </source>
</reference>
<name>A0A558F2D8_9GAMM</name>
<dbReference type="InterPro" id="IPR011006">
    <property type="entry name" value="CheY-like_superfamily"/>
</dbReference>
<comment type="caution">
    <text evidence="6">The sequence shown here is derived from an EMBL/GenBank/DDBJ whole genome shotgun (WGS) entry which is preliminary data.</text>
</comment>
<feature type="domain" description="Response regulatory" evidence="5">
    <location>
        <begin position="4"/>
        <end position="120"/>
    </location>
</feature>
<dbReference type="CDD" id="cd17535">
    <property type="entry name" value="REC_NarL-like"/>
    <property type="match status" value="1"/>
</dbReference>
<dbReference type="PANTHER" id="PTHR43214">
    <property type="entry name" value="TWO-COMPONENT RESPONSE REGULATOR"/>
    <property type="match status" value="1"/>
</dbReference>
<dbReference type="InterPro" id="IPR058245">
    <property type="entry name" value="NreC/VraR/RcsB-like_REC"/>
</dbReference>
<evidence type="ECO:0000313" key="6">
    <source>
        <dbReference type="EMBL" id="TVT79787.1"/>
    </source>
</evidence>
<evidence type="ECO:0000256" key="3">
    <source>
        <dbReference type="PROSITE-ProRule" id="PRU00169"/>
    </source>
</evidence>
<evidence type="ECO:0000256" key="1">
    <source>
        <dbReference type="ARBA" id="ARBA00022553"/>
    </source>
</evidence>
<dbReference type="InterPro" id="IPR000792">
    <property type="entry name" value="Tscrpt_reg_LuxR_C"/>
</dbReference>
<dbReference type="SUPFAM" id="SSF52172">
    <property type="entry name" value="CheY-like"/>
    <property type="match status" value="1"/>
</dbReference>
<dbReference type="EMBL" id="VMTP01000071">
    <property type="protein sequence ID" value="TVT79787.1"/>
    <property type="molecule type" value="Genomic_DNA"/>
</dbReference>
<dbReference type="SMART" id="SM00448">
    <property type="entry name" value="REC"/>
    <property type="match status" value="1"/>
</dbReference>
<dbReference type="SMART" id="SM00421">
    <property type="entry name" value="HTH_LUXR"/>
    <property type="match status" value="1"/>
</dbReference>
<evidence type="ECO:0000313" key="7">
    <source>
        <dbReference type="Proteomes" id="UP000316981"/>
    </source>
</evidence>
<dbReference type="PANTHER" id="PTHR43214:SF38">
    <property type="entry name" value="NITRATE_NITRITE RESPONSE REGULATOR PROTEIN NARL"/>
    <property type="match status" value="1"/>
</dbReference>